<sequence length="429" mass="44709">MRTQNRKGSHHPPASNVYSPLYQCMLQLEALSSLLQRGTDLREFALEFRSAADGLGYNDSALKDLFNYALDEPISHWRMLGSEHLSFEGFVEYLVRSGRQPALQREGLSHGEPLHAMATSPELLHRMAASPKPLCMMAATPDSPVITSPMPKASAIMDTVSVFPGTMSVSYEAIKVGPRLWRLASSLADPPLSSVQAAVVCPVVPSLLVQEDPTPAPAHNPPDAAESAHDPPDAAVSAHDPPDATVSAHDPPDAAAASAHDVSEAAAPAHDVPEGVASARVPPEAAEPAPDVSDAAVSAHDLPEVAASANYVPEAVAAAHDPPEAVEPAQDVSDAAVSAHDPPDAAAMSAYDVPQAAAPAHDVPEAVASTHGPPDAAVSAHDRPDAAVPARYSPKVAMAAPALELCTCPVTARVVMKITIVPFDSEPPW</sequence>
<evidence type="ECO:0000313" key="2">
    <source>
        <dbReference type="EMBL" id="RXN06725.1"/>
    </source>
</evidence>
<dbReference type="EMBL" id="QBIY01013359">
    <property type="protein sequence ID" value="RXN06725.1"/>
    <property type="molecule type" value="Genomic_DNA"/>
</dbReference>
<evidence type="ECO:0000256" key="1">
    <source>
        <dbReference type="SAM" id="MobiDB-lite"/>
    </source>
</evidence>
<keyword evidence="3" id="KW-1185">Reference proteome</keyword>
<comment type="caution">
    <text evidence="2">The sequence shown here is derived from an EMBL/GenBank/DDBJ whole genome shotgun (WGS) entry which is preliminary data.</text>
</comment>
<feature type="region of interest" description="Disordered" evidence="1">
    <location>
        <begin position="211"/>
        <end position="296"/>
    </location>
</feature>
<accession>A0A498LMY6</accession>
<dbReference type="Proteomes" id="UP000290572">
    <property type="component" value="Unassembled WGS sequence"/>
</dbReference>
<feature type="compositionally biased region" description="Low complexity" evidence="1">
    <location>
        <begin position="247"/>
        <end position="296"/>
    </location>
</feature>
<evidence type="ECO:0000313" key="3">
    <source>
        <dbReference type="Proteomes" id="UP000290572"/>
    </source>
</evidence>
<reference evidence="2 3" key="1">
    <citation type="submission" date="2018-03" db="EMBL/GenBank/DDBJ databases">
        <title>Draft genome sequence of Rohu Carp (Labeo rohita).</title>
        <authorList>
            <person name="Das P."/>
            <person name="Kushwaha B."/>
            <person name="Joshi C.G."/>
            <person name="Kumar D."/>
            <person name="Nagpure N.S."/>
            <person name="Sahoo L."/>
            <person name="Das S.P."/>
            <person name="Bit A."/>
            <person name="Patnaik S."/>
            <person name="Meher P.K."/>
            <person name="Jayasankar P."/>
            <person name="Koringa P.G."/>
            <person name="Patel N.V."/>
            <person name="Hinsu A.T."/>
            <person name="Kumar R."/>
            <person name="Pandey M."/>
            <person name="Agarwal S."/>
            <person name="Srivastava S."/>
            <person name="Singh M."/>
            <person name="Iquebal M.A."/>
            <person name="Jaiswal S."/>
            <person name="Angadi U.B."/>
            <person name="Kumar N."/>
            <person name="Raza M."/>
            <person name="Shah T.M."/>
            <person name="Rai A."/>
            <person name="Jena J.K."/>
        </authorList>
    </citation>
    <scope>NUCLEOTIDE SEQUENCE [LARGE SCALE GENOMIC DNA]</scope>
    <source>
        <strain evidence="2">DASCIFA01</strain>
        <tissue evidence="2">Testis</tissue>
    </source>
</reference>
<feature type="region of interest" description="Disordered" evidence="1">
    <location>
        <begin position="365"/>
        <end position="386"/>
    </location>
</feature>
<gene>
    <name evidence="2" type="ORF">ROHU_035511</name>
</gene>
<name>A0A498LMY6_LABRO</name>
<protein>
    <submittedName>
        <fullName evidence="2">Thioredoxin domain-containing 3-like protein</fullName>
    </submittedName>
</protein>
<organism evidence="2 3">
    <name type="scientific">Labeo rohita</name>
    <name type="common">Indian major carp</name>
    <name type="synonym">Cyprinus rohita</name>
    <dbReference type="NCBI Taxonomy" id="84645"/>
    <lineage>
        <taxon>Eukaryota</taxon>
        <taxon>Metazoa</taxon>
        <taxon>Chordata</taxon>
        <taxon>Craniata</taxon>
        <taxon>Vertebrata</taxon>
        <taxon>Euteleostomi</taxon>
        <taxon>Actinopterygii</taxon>
        <taxon>Neopterygii</taxon>
        <taxon>Teleostei</taxon>
        <taxon>Ostariophysi</taxon>
        <taxon>Cypriniformes</taxon>
        <taxon>Cyprinidae</taxon>
        <taxon>Labeoninae</taxon>
        <taxon>Labeonini</taxon>
        <taxon>Labeo</taxon>
    </lineage>
</organism>
<dbReference type="AlphaFoldDB" id="A0A498LMY6"/>
<proteinExistence type="predicted"/>